<dbReference type="EMBL" id="PKUS01000015">
    <property type="protein sequence ID" value="PLW68347.1"/>
    <property type="molecule type" value="Genomic_DNA"/>
</dbReference>
<dbReference type="Proteomes" id="UP000235005">
    <property type="component" value="Unassembled WGS sequence"/>
</dbReference>
<protein>
    <submittedName>
        <fullName evidence="1">Uncharacterized protein</fullName>
    </submittedName>
</protein>
<evidence type="ECO:0000313" key="2">
    <source>
        <dbReference type="Proteomes" id="UP000235005"/>
    </source>
</evidence>
<accession>A0A2N5X1I5</accession>
<organism evidence="1 2">
    <name type="scientific">Pseudohalioglobus lutimaris</name>
    <dbReference type="NCBI Taxonomy" id="1737061"/>
    <lineage>
        <taxon>Bacteria</taxon>
        <taxon>Pseudomonadati</taxon>
        <taxon>Pseudomonadota</taxon>
        <taxon>Gammaproteobacteria</taxon>
        <taxon>Cellvibrionales</taxon>
        <taxon>Halieaceae</taxon>
        <taxon>Pseudohalioglobus</taxon>
    </lineage>
</organism>
<dbReference type="AlphaFoldDB" id="A0A2N5X1I5"/>
<keyword evidence="2" id="KW-1185">Reference proteome</keyword>
<dbReference type="OrthoDB" id="5723289at2"/>
<comment type="caution">
    <text evidence="1">The sequence shown here is derived from an EMBL/GenBank/DDBJ whole genome shotgun (WGS) entry which is preliminary data.</text>
</comment>
<name>A0A2N5X1I5_9GAMM</name>
<dbReference type="RefSeq" id="WP_101518228.1">
    <property type="nucleotide sequence ID" value="NZ_PKUS01000015.1"/>
</dbReference>
<sequence length="301" mass="33592">MACELQSRTCLWLLLLVVSPIWAEVPESRYERTVVALQTAEPTVRKRFARIALFELAGIYLAEADLARAEAEASAKSRRLIAWSQAVSRYADGLFLLLEEIEQGATVSLRLNDKEVPSIAVDNRTIMLAHPRRDQQAAYEQGVLAEFCTHSICRELIAQDEQKPIPVSQNTVAPDWVFSKAGLRCDYRGLQISFRPGGQMAAQKALCTQLMEEAEMLATEIAWQQRHSVAINWDGMLIKSTPGKTAHLVTINDAGDSLLLSLPLMHSAPDLLRQVTPWLQNRFLPDGQVTLELDAADLGWE</sequence>
<reference evidence="1 2" key="1">
    <citation type="submission" date="2018-01" db="EMBL/GenBank/DDBJ databases">
        <title>The draft genome sequence of Halioglobus lutimaris HF004.</title>
        <authorList>
            <person name="Du Z.-J."/>
            <person name="Shi M.-J."/>
        </authorList>
    </citation>
    <scope>NUCLEOTIDE SEQUENCE [LARGE SCALE GENOMIC DNA]</scope>
    <source>
        <strain evidence="1 2">HF004</strain>
    </source>
</reference>
<proteinExistence type="predicted"/>
<evidence type="ECO:0000313" key="1">
    <source>
        <dbReference type="EMBL" id="PLW68347.1"/>
    </source>
</evidence>
<gene>
    <name evidence="1" type="ORF">C0039_12440</name>
</gene>